<reference evidence="1 2" key="1">
    <citation type="submission" date="2019-09" db="EMBL/GenBank/DDBJ databases">
        <title>Draft genome sequence of Bacillus sp. JC-7.</title>
        <authorList>
            <person name="Tanaka N."/>
            <person name="Shiwa Y."/>
            <person name="Fujita N."/>
            <person name="Tanasupawat S."/>
        </authorList>
    </citation>
    <scope>NUCLEOTIDE SEQUENCE [LARGE SCALE GENOMIC DNA]</scope>
    <source>
        <strain evidence="1 2">JC-7</strain>
    </source>
</reference>
<organism evidence="1 2">
    <name type="scientific">Weizmannia acidilactici</name>
    <dbReference type="NCBI Taxonomy" id="2607726"/>
    <lineage>
        <taxon>Bacteria</taxon>
        <taxon>Bacillati</taxon>
        <taxon>Bacillota</taxon>
        <taxon>Bacilli</taxon>
        <taxon>Bacillales</taxon>
        <taxon>Bacillaceae</taxon>
        <taxon>Heyndrickxia</taxon>
    </lineage>
</organism>
<proteinExistence type="predicted"/>
<accession>A0A5J4JG68</accession>
<dbReference type="Proteomes" id="UP000391919">
    <property type="component" value="Unassembled WGS sequence"/>
</dbReference>
<comment type="caution">
    <text evidence="1">The sequence shown here is derived from an EMBL/GenBank/DDBJ whole genome shotgun (WGS) entry which is preliminary data.</text>
</comment>
<protein>
    <submittedName>
        <fullName evidence="1">Uncharacterized protein</fullName>
    </submittedName>
</protein>
<evidence type="ECO:0000313" key="2">
    <source>
        <dbReference type="Proteomes" id="UP000391919"/>
    </source>
</evidence>
<keyword evidence="2" id="KW-1185">Reference proteome</keyword>
<dbReference type="RefSeq" id="WP_151681121.1">
    <property type="nucleotide sequence ID" value="NZ_BKZP01000055.1"/>
</dbReference>
<sequence>MVWFPVKSMIEIIKTQGPVVIKWVHDYWKSASKIIGAAGSAGKTIQWYRKYKNKQLGTLKNQYEYYEKQVLGHFSGCTRKDLYQYILEIEKTIQQIEQEQQSNMFLLKPFYGQEIRKWNAIFAQITDKMSVKDYQEYLLMYNNPDYENGYFKGFDALTGKFKSIAASGDMEALYRFISEKTGMPMEKIKSDFS</sequence>
<evidence type="ECO:0000313" key="1">
    <source>
        <dbReference type="EMBL" id="GER70681.1"/>
    </source>
</evidence>
<dbReference type="EMBL" id="BKZQ01000025">
    <property type="protein sequence ID" value="GER70681.1"/>
    <property type="molecule type" value="Genomic_DNA"/>
</dbReference>
<dbReference type="AlphaFoldDB" id="A0A5J4JG68"/>
<name>A0A5J4JG68_9BACI</name>
<gene>
    <name evidence="1" type="ORF">BpJC7_19840</name>
</gene>